<organism evidence="7 8">
    <name type="scientific">Amylocarpus encephaloides</name>
    <dbReference type="NCBI Taxonomy" id="45428"/>
    <lineage>
        <taxon>Eukaryota</taxon>
        <taxon>Fungi</taxon>
        <taxon>Dikarya</taxon>
        <taxon>Ascomycota</taxon>
        <taxon>Pezizomycotina</taxon>
        <taxon>Leotiomycetes</taxon>
        <taxon>Helotiales</taxon>
        <taxon>Helotiales incertae sedis</taxon>
        <taxon>Amylocarpus</taxon>
    </lineage>
</organism>
<protein>
    <submittedName>
        <fullName evidence="7">Peptidase S8/S53 domain-containing protein</fullName>
    </submittedName>
</protein>
<evidence type="ECO:0000256" key="5">
    <source>
        <dbReference type="SAM" id="MobiDB-lite"/>
    </source>
</evidence>
<dbReference type="InterPro" id="IPR036852">
    <property type="entry name" value="Peptidase_S8/S53_dom_sf"/>
</dbReference>
<feature type="region of interest" description="Disordered" evidence="5">
    <location>
        <begin position="531"/>
        <end position="589"/>
    </location>
</feature>
<evidence type="ECO:0000313" key="8">
    <source>
        <dbReference type="Proteomes" id="UP000824998"/>
    </source>
</evidence>
<feature type="compositionally biased region" description="Pro residues" evidence="5">
    <location>
        <begin position="541"/>
        <end position="552"/>
    </location>
</feature>
<evidence type="ECO:0000313" key="7">
    <source>
        <dbReference type="EMBL" id="KAG9229942.1"/>
    </source>
</evidence>
<dbReference type="InterPro" id="IPR050131">
    <property type="entry name" value="Peptidase_S8_subtilisin-like"/>
</dbReference>
<dbReference type="SUPFAM" id="SSF52743">
    <property type="entry name" value="Subtilisin-like"/>
    <property type="match status" value="1"/>
</dbReference>
<keyword evidence="8" id="KW-1185">Reference proteome</keyword>
<feature type="domain" description="Peptidase S8/S53" evidence="6">
    <location>
        <begin position="162"/>
        <end position="468"/>
    </location>
</feature>
<evidence type="ECO:0000256" key="4">
    <source>
        <dbReference type="ARBA" id="ARBA00022825"/>
    </source>
</evidence>
<comment type="caution">
    <text evidence="7">The sequence shown here is derived from an EMBL/GenBank/DDBJ whole genome shotgun (WGS) entry which is preliminary data.</text>
</comment>
<dbReference type="GO" id="GO:0006508">
    <property type="term" value="P:proteolysis"/>
    <property type="evidence" value="ECO:0007669"/>
    <property type="project" value="UniProtKB-KW"/>
</dbReference>
<accession>A0A9P7YAN7</accession>
<name>A0A9P7YAN7_9HELO</name>
<dbReference type="Proteomes" id="UP000824998">
    <property type="component" value="Unassembled WGS sequence"/>
</dbReference>
<comment type="similarity">
    <text evidence="1">Belongs to the peptidase S8 family.</text>
</comment>
<evidence type="ECO:0000256" key="1">
    <source>
        <dbReference type="ARBA" id="ARBA00011073"/>
    </source>
</evidence>
<feature type="compositionally biased region" description="Low complexity" evidence="5">
    <location>
        <begin position="726"/>
        <end position="764"/>
    </location>
</feature>
<gene>
    <name evidence="7" type="ORF">BJ875DRAFT_409894</name>
</gene>
<dbReference type="AlphaFoldDB" id="A0A9P7YAN7"/>
<evidence type="ECO:0000256" key="3">
    <source>
        <dbReference type="ARBA" id="ARBA00022801"/>
    </source>
</evidence>
<evidence type="ECO:0000259" key="6">
    <source>
        <dbReference type="Pfam" id="PF00082"/>
    </source>
</evidence>
<dbReference type="Gene3D" id="3.40.50.200">
    <property type="entry name" value="Peptidase S8/S53 domain"/>
    <property type="match status" value="1"/>
</dbReference>
<dbReference type="Pfam" id="PF00082">
    <property type="entry name" value="Peptidase_S8"/>
    <property type="match status" value="1"/>
</dbReference>
<sequence length="900" mass="98652">MSGACIKARASESSCATLPYYEIHPQIRLPYEELSLFTDILRKETNQATLYISGVPEVKSLLYWAQRLTVEQVNIYRQHPAVAGIMVQQVEDGGYHCLSSTIETESSSIGQNKKRFPVIPVADTLSSPGEAPADLQAISLPPDMLIEEVATYSYRPETERIRIYVVDSGMDTTSPAYRNFRTEPDWLYAAEDVPAEFSLVAPFDFRKTEDDRDPDFHGTCMATKAAGFPFGVSLQADMTIVKVPRAVQSDIELVRRQKAPQFRLYCETDALVLIHADIIERKLQGKAVVNLSTSSSMDKIPEASDRTSKMPEPGTAHWRHYQALSNLIDIGVSIVVAAGNRGTHRDIINMGPQAEILRGVPAVWSPSLPLIVVGASDNNGERTGEPGLPINPYRPNPFWPGSKVDVYAPGVDSLCARSPSTQEDAVPDVDGVPARRVSGTSVSTASVSGLVAYFKGTPGHKDRIMERMTAQTGPEMVKAVKEYVISKAVVRSERTHPDDRPKVIYNGEIPRLTDGELACLDPSGIVPNLKREGGGSCLLPEAPPSPQKPSPAVPGNDDKPPPPTGSLPFPGGGNTSLPTTSPSPAPIAENRAWCDWSNNTLTDDNLIQGQMWQQKAVFEKDGRREPPAQTIMYIDTSFESAPEDEADESLKKCPGYLNHIYENGTLSIFQSPDRGLFLSESHFAIKLNKKYPAHDPVFQCYNDFFKTKAGFSFSFHECGIGPPGRPLSSSNSTSSLVPNPTSSSLESTAPTVSPKPSGSPKSTKQAWCDWGNNPSGENEVKGKYVNHNSTFNDEKGQLEPPAPSIMYIMSSCEPAPQAETDAWFKECPNYLNHQTQPADNMVDSPEEGFKWKATHTYVIKLNRTFGTGDPVWSCYNDWFVAKAAQSDDGSMFFQKCGLPM</sequence>
<feature type="region of interest" description="Disordered" evidence="5">
    <location>
        <begin position="725"/>
        <end position="772"/>
    </location>
</feature>
<dbReference type="PRINTS" id="PR00723">
    <property type="entry name" value="SUBTILISIN"/>
</dbReference>
<dbReference type="EMBL" id="MU251716">
    <property type="protein sequence ID" value="KAG9229942.1"/>
    <property type="molecule type" value="Genomic_DNA"/>
</dbReference>
<dbReference type="InterPro" id="IPR000209">
    <property type="entry name" value="Peptidase_S8/S53_dom"/>
</dbReference>
<dbReference type="PANTHER" id="PTHR43806">
    <property type="entry name" value="PEPTIDASE S8"/>
    <property type="match status" value="1"/>
</dbReference>
<keyword evidence="2" id="KW-0645">Protease</keyword>
<dbReference type="OrthoDB" id="3565091at2759"/>
<dbReference type="PANTHER" id="PTHR43806:SF58">
    <property type="entry name" value="ALKALINE PROTEASE 1-RELATED"/>
    <property type="match status" value="1"/>
</dbReference>
<keyword evidence="3" id="KW-0378">Hydrolase</keyword>
<keyword evidence="4" id="KW-0720">Serine protease</keyword>
<dbReference type="GO" id="GO:0004252">
    <property type="term" value="F:serine-type endopeptidase activity"/>
    <property type="evidence" value="ECO:0007669"/>
    <property type="project" value="InterPro"/>
</dbReference>
<dbReference type="InterPro" id="IPR015500">
    <property type="entry name" value="Peptidase_S8_subtilisin-rel"/>
</dbReference>
<reference evidence="7" key="1">
    <citation type="journal article" date="2021" name="IMA Fungus">
        <title>Genomic characterization of three marine fungi, including Emericellopsis atlantica sp. nov. with signatures of a generalist lifestyle and marine biomass degradation.</title>
        <authorList>
            <person name="Hagestad O.C."/>
            <person name="Hou L."/>
            <person name="Andersen J.H."/>
            <person name="Hansen E.H."/>
            <person name="Altermark B."/>
            <person name="Li C."/>
            <person name="Kuhnert E."/>
            <person name="Cox R.J."/>
            <person name="Crous P.W."/>
            <person name="Spatafora J.W."/>
            <person name="Lail K."/>
            <person name="Amirebrahimi M."/>
            <person name="Lipzen A."/>
            <person name="Pangilinan J."/>
            <person name="Andreopoulos W."/>
            <person name="Hayes R.D."/>
            <person name="Ng V."/>
            <person name="Grigoriev I.V."/>
            <person name="Jackson S.A."/>
            <person name="Sutton T.D.S."/>
            <person name="Dobson A.D.W."/>
            <person name="Rama T."/>
        </authorList>
    </citation>
    <scope>NUCLEOTIDE SEQUENCE</scope>
    <source>
        <strain evidence="7">TRa018bII</strain>
    </source>
</reference>
<evidence type="ECO:0000256" key="2">
    <source>
        <dbReference type="ARBA" id="ARBA00022670"/>
    </source>
</evidence>
<proteinExistence type="inferred from homology"/>